<dbReference type="SUPFAM" id="SSF103473">
    <property type="entry name" value="MFS general substrate transporter"/>
    <property type="match status" value="1"/>
</dbReference>
<evidence type="ECO:0000259" key="8">
    <source>
        <dbReference type="PROSITE" id="PS50850"/>
    </source>
</evidence>
<evidence type="ECO:0000256" key="1">
    <source>
        <dbReference type="ARBA" id="ARBA00004141"/>
    </source>
</evidence>
<feature type="transmembrane region" description="Helical" evidence="7">
    <location>
        <begin position="318"/>
        <end position="335"/>
    </location>
</feature>
<feature type="transmembrane region" description="Helical" evidence="7">
    <location>
        <begin position="400"/>
        <end position="417"/>
    </location>
</feature>
<keyword evidence="3 7" id="KW-0812">Transmembrane</keyword>
<evidence type="ECO:0000256" key="6">
    <source>
        <dbReference type="SAM" id="MobiDB-lite"/>
    </source>
</evidence>
<evidence type="ECO:0000256" key="5">
    <source>
        <dbReference type="ARBA" id="ARBA00023136"/>
    </source>
</evidence>
<dbReference type="InterPro" id="IPR011701">
    <property type="entry name" value="MFS"/>
</dbReference>
<evidence type="ECO:0000313" key="10">
    <source>
        <dbReference type="Proteomes" id="UP001209540"/>
    </source>
</evidence>
<protein>
    <submittedName>
        <fullName evidence="9">Major facilitator superfamily domain-containing protein</fullName>
    </submittedName>
</protein>
<organism evidence="9 10">
    <name type="scientific">Phascolomyces articulosus</name>
    <dbReference type="NCBI Taxonomy" id="60185"/>
    <lineage>
        <taxon>Eukaryota</taxon>
        <taxon>Fungi</taxon>
        <taxon>Fungi incertae sedis</taxon>
        <taxon>Mucoromycota</taxon>
        <taxon>Mucoromycotina</taxon>
        <taxon>Mucoromycetes</taxon>
        <taxon>Mucorales</taxon>
        <taxon>Lichtheimiaceae</taxon>
        <taxon>Phascolomyces</taxon>
    </lineage>
</organism>
<feature type="region of interest" description="Disordered" evidence="6">
    <location>
        <begin position="15"/>
        <end position="35"/>
    </location>
</feature>
<dbReference type="InterPro" id="IPR020846">
    <property type="entry name" value="MFS_dom"/>
</dbReference>
<dbReference type="PANTHER" id="PTHR43791">
    <property type="entry name" value="PERMEASE-RELATED"/>
    <property type="match status" value="1"/>
</dbReference>
<dbReference type="GO" id="GO:0022857">
    <property type="term" value="F:transmembrane transporter activity"/>
    <property type="evidence" value="ECO:0007669"/>
    <property type="project" value="InterPro"/>
</dbReference>
<dbReference type="Proteomes" id="UP001209540">
    <property type="component" value="Unassembled WGS sequence"/>
</dbReference>
<keyword evidence="5 7" id="KW-0472">Membrane</keyword>
<feature type="transmembrane region" description="Helical" evidence="7">
    <location>
        <begin position="370"/>
        <end position="388"/>
    </location>
</feature>
<reference evidence="9" key="2">
    <citation type="submission" date="2023-02" db="EMBL/GenBank/DDBJ databases">
        <authorList>
            <consortium name="DOE Joint Genome Institute"/>
            <person name="Mondo S.J."/>
            <person name="Chang Y."/>
            <person name="Wang Y."/>
            <person name="Ahrendt S."/>
            <person name="Andreopoulos W."/>
            <person name="Barry K."/>
            <person name="Beard J."/>
            <person name="Benny G.L."/>
            <person name="Blankenship S."/>
            <person name="Bonito G."/>
            <person name="Cuomo C."/>
            <person name="Desiro A."/>
            <person name="Gervers K.A."/>
            <person name="Hundley H."/>
            <person name="Kuo A."/>
            <person name="LaButti K."/>
            <person name="Lang B.F."/>
            <person name="Lipzen A."/>
            <person name="O'Donnell K."/>
            <person name="Pangilinan J."/>
            <person name="Reynolds N."/>
            <person name="Sandor L."/>
            <person name="Smith M.W."/>
            <person name="Tsang A."/>
            <person name="Grigoriev I.V."/>
            <person name="Stajich J.E."/>
            <person name="Spatafora J.W."/>
        </authorList>
    </citation>
    <scope>NUCLEOTIDE SEQUENCE</scope>
    <source>
        <strain evidence="9">RSA 2281</strain>
    </source>
</reference>
<feature type="compositionally biased region" description="Basic and acidic residues" evidence="6">
    <location>
        <begin position="26"/>
        <end position="35"/>
    </location>
</feature>
<feature type="transmembrane region" description="Helical" evidence="7">
    <location>
        <begin position="429"/>
        <end position="450"/>
    </location>
</feature>
<keyword evidence="10" id="KW-1185">Reference proteome</keyword>
<evidence type="ECO:0000256" key="3">
    <source>
        <dbReference type="ARBA" id="ARBA00022692"/>
    </source>
</evidence>
<dbReference type="Pfam" id="PF07690">
    <property type="entry name" value="MFS_1"/>
    <property type="match status" value="1"/>
</dbReference>
<feature type="transmembrane region" description="Helical" evidence="7">
    <location>
        <begin position="173"/>
        <end position="197"/>
    </location>
</feature>
<dbReference type="InterPro" id="IPR036259">
    <property type="entry name" value="MFS_trans_sf"/>
</dbReference>
<evidence type="ECO:0000256" key="2">
    <source>
        <dbReference type="ARBA" id="ARBA00022448"/>
    </source>
</evidence>
<feature type="transmembrane region" description="Helical" evidence="7">
    <location>
        <begin position="212"/>
        <end position="231"/>
    </location>
</feature>
<feature type="transmembrane region" description="Helical" evidence="7">
    <location>
        <begin position="342"/>
        <end position="364"/>
    </location>
</feature>
<dbReference type="GO" id="GO:0016020">
    <property type="term" value="C:membrane"/>
    <property type="evidence" value="ECO:0007669"/>
    <property type="project" value="UniProtKB-SubCell"/>
</dbReference>
<sequence>MTVEDKSIIYDEEVKKAGSSSDDETHDQRDTEVKSDEEKEYLRKLNWIVLPFAGMTIFLNFCDKSALSVGPVLGLNKELGLDGQQFSWLGSLFYLGHLVYQLPNQFILQRVPHARYLGVLLGIWGLVMMMSALTNNFSELAACRFLLGLFEAAAMPTLYLVTSILYRRSEQTLVFGFITLCNGVGAAVGSAIAYGIAHMGNPRGITNWRWNHYIFGALTILHGFLVFFFMVDTPKNKKLKLTPAQERIAEDRMRDNAVTQHRQFKYGQIWEAVSEIKFYLLVIAAFCISMQNGGMLVYSTTFTMALGFSPLDSMLLQIPSGFASSLGVLAAMLIARKTRQLLLTGIGLLCVGMIGLILLCAIPEGEVKLLGFYLSWAGTGAYSLLLTYVGNNIKGYTKKIFYNGCVVAAYTLGNFAGPLMMVEHEAPRYLSGVGGYLAGFGVAAIAYLIVRFQAVRVNKQRIANGATGDIDLTVDTTDKEDQQFLYRV</sequence>
<comment type="subcellular location">
    <subcellularLocation>
        <location evidence="1">Membrane</location>
        <topology evidence="1">Multi-pass membrane protein</topology>
    </subcellularLocation>
</comment>
<proteinExistence type="predicted"/>
<dbReference type="Gene3D" id="1.20.1250.20">
    <property type="entry name" value="MFS general substrate transporter like domains"/>
    <property type="match status" value="1"/>
</dbReference>
<name>A0AAD5KAC4_9FUNG</name>
<keyword evidence="4 7" id="KW-1133">Transmembrane helix</keyword>
<dbReference type="AlphaFoldDB" id="A0AAD5KAC4"/>
<accession>A0AAD5KAC4</accession>
<evidence type="ECO:0000313" key="9">
    <source>
        <dbReference type="EMBL" id="KAI9262421.1"/>
    </source>
</evidence>
<reference evidence="9" key="1">
    <citation type="journal article" date="2022" name="IScience">
        <title>Evolution of zygomycete secretomes and the origins of terrestrial fungal ecologies.</title>
        <authorList>
            <person name="Chang Y."/>
            <person name="Wang Y."/>
            <person name="Mondo S."/>
            <person name="Ahrendt S."/>
            <person name="Andreopoulos W."/>
            <person name="Barry K."/>
            <person name="Beard J."/>
            <person name="Benny G.L."/>
            <person name="Blankenship S."/>
            <person name="Bonito G."/>
            <person name="Cuomo C."/>
            <person name="Desiro A."/>
            <person name="Gervers K.A."/>
            <person name="Hundley H."/>
            <person name="Kuo A."/>
            <person name="LaButti K."/>
            <person name="Lang B.F."/>
            <person name="Lipzen A."/>
            <person name="O'Donnell K."/>
            <person name="Pangilinan J."/>
            <person name="Reynolds N."/>
            <person name="Sandor L."/>
            <person name="Smith M.E."/>
            <person name="Tsang A."/>
            <person name="Grigoriev I.V."/>
            <person name="Stajich J.E."/>
            <person name="Spatafora J.W."/>
        </authorList>
    </citation>
    <scope>NUCLEOTIDE SEQUENCE</scope>
    <source>
        <strain evidence="9">RSA 2281</strain>
    </source>
</reference>
<feature type="domain" description="Major facilitator superfamily (MFS) profile" evidence="8">
    <location>
        <begin position="49"/>
        <end position="458"/>
    </location>
</feature>
<feature type="transmembrane region" description="Helical" evidence="7">
    <location>
        <begin position="278"/>
        <end position="298"/>
    </location>
</feature>
<keyword evidence="2" id="KW-0813">Transport</keyword>
<feature type="transmembrane region" description="Helical" evidence="7">
    <location>
        <begin position="114"/>
        <end position="133"/>
    </location>
</feature>
<evidence type="ECO:0000256" key="4">
    <source>
        <dbReference type="ARBA" id="ARBA00022989"/>
    </source>
</evidence>
<gene>
    <name evidence="9" type="ORF">BDA99DRAFT_560252</name>
</gene>
<dbReference type="EMBL" id="JAIXMP010000014">
    <property type="protein sequence ID" value="KAI9262421.1"/>
    <property type="molecule type" value="Genomic_DNA"/>
</dbReference>
<dbReference type="PROSITE" id="PS50850">
    <property type="entry name" value="MFS"/>
    <property type="match status" value="1"/>
</dbReference>
<feature type="transmembrane region" description="Helical" evidence="7">
    <location>
        <begin position="145"/>
        <end position="166"/>
    </location>
</feature>
<dbReference type="PANTHER" id="PTHR43791:SF36">
    <property type="entry name" value="TRANSPORTER, PUTATIVE (AFU_ORTHOLOGUE AFUA_6G08340)-RELATED"/>
    <property type="match status" value="1"/>
</dbReference>
<comment type="caution">
    <text evidence="9">The sequence shown here is derived from an EMBL/GenBank/DDBJ whole genome shotgun (WGS) entry which is preliminary data.</text>
</comment>
<evidence type="ECO:0000256" key="7">
    <source>
        <dbReference type="SAM" id="Phobius"/>
    </source>
</evidence>